<evidence type="ECO:0000313" key="2">
    <source>
        <dbReference type="Proteomes" id="UP001293718"/>
    </source>
</evidence>
<dbReference type="InterPro" id="IPR002514">
    <property type="entry name" value="Transposase_8"/>
</dbReference>
<dbReference type="Proteomes" id="UP001293718">
    <property type="component" value="Unassembled WGS sequence"/>
</dbReference>
<evidence type="ECO:0000313" key="1">
    <source>
        <dbReference type="EMBL" id="MDZ5461732.1"/>
    </source>
</evidence>
<accession>A0ABU5IS64</accession>
<name>A0ABU5IS64_9BURK</name>
<keyword evidence="2" id="KW-1185">Reference proteome</keyword>
<sequence length="141" mass="14856">MQPKSQRRVHGAEFKAQVLAECEQPGASVAAIALAHGLNVNLLRKWLVGRGIKRTGLPAPRTTATRALPAAGELAAAAVQFIPVEFESAAPAADEATTRSTSDIHVELTRGGTLLCVRWPATHAASCAVWLQELAATALKE</sequence>
<proteinExistence type="predicted"/>
<dbReference type="InterPro" id="IPR009057">
    <property type="entry name" value="Homeodomain-like_sf"/>
</dbReference>
<dbReference type="Pfam" id="PF01527">
    <property type="entry name" value="HTH_Tnp_1"/>
    <property type="match status" value="1"/>
</dbReference>
<dbReference type="RefSeq" id="WP_322468819.1">
    <property type="nucleotide sequence ID" value="NZ_JAXOJX010000155.1"/>
</dbReference>
<protein>
    <submittedName>
        <fullName evidence="1">Transposase</fullName>
    </submittedName>
</protein>
<comment type="caution">
    <text evidence="1">The sequence shown here is derived from an EMBL/GenBank/DDBJ whole genome shotgun (WGS) entry which is preliminary data.</text>
</comment>
<dbReference type="SUPFAM" id="SSF46689">
    <property type="entry name" value="Homeodomain-like"/>
    <property type="match status" value="1"/>
</dbReference>
<dbReference type="EMBL" id="JAXOJX010000155">
    <property type="protein sequence ID" value="MDZ5461732.1"/>
    <property type="molecule type" value="Genomic_DNA"/>
</dbReference>
<organism evidence="1 2">
    <name type="scientific">Azohydromonas lata</name>
    <dbReference type="NCBI Taxonomy" id="45677"/>
    <lineage>
        <taxon>Bacteria</taxon>
        <taxon>Pseudomonadati</taxon>
        <taxon>Pseudomonadota</taxon>
        <taxon>Betaproteobacteria</taxon>
        <taxon>Burkholderiales</taxon>
        <taxon>Sphaerotilaceae</taxon>
        <taxon>Azohydromonas</taxon>
    </lineage>
</organism>
<reference evidence="1 2" key="1">
    <citation type="submission" date="2023-11" db="EMBL/GenBank/DDBJ databases">
        <title>Draft genome of Azohydromonas lata strain H1 (DSM1123), a polyhydroxyalkanoate producer.</title>
        <authorList>
            <person name="Traversa D."/>
            <person name="D'Addabbo P."/>
            <person name="Pazzani C."/>
            <person name="Manzari C."/>
            <person name="Chiara M."/>
            <person name="Scrascia M."/>
        </authorList>
    </citation>
    <scope>NUCLEOTIDE SEQUENCE [LARGE SCALE GENOMIC DNA]</scope>
    <source>
        <strain evidence="1 2">H1</strain>
    </source>
</reference>
<gene>
    <name evidence="1" type="ORF">SM757_34670</name>
</gene>